<protein>
    <submittedName>
        <fullName evidence="1">Uncharacterized protein</fullName>
    </submittedName>
</protein>
<evidence type="ECO:0000313" key="2">
    <source>
        <dbReference type="Proteomes" id="UP000823882"/>
    </source>
</evidence>
<gene>
    <name evidence="1" type="ORF">H9701_10980</name>
</gene>
<name>A0A9D2P3M9_9FIRM</name>
<proteinExistence type="predicted"/>
<dbReference type="Proteomes" id="UP000823882">
    <property type="component" value="Unassembled WGS sequence"/>
</dbReference>
<evidence type="ECO:0000313" key="1">
    <source>
        <dbReference type="EMBL" id="HJC42054.1"/>
    </source>
</evidence>
<accession>A0A9D2P3M9</accession>
<organism evidence="1 2">
    <name type="scientific">Candidatus Intestinimonas pullistercoris</name>
    <dbReference type="NCBI Taxonomy" id="2838623"/>
    <lineage>
        <taxon>Bacteria</taxon>
        <taxon>Bacillati</taxon>
        <taxon>Bacillota</taxon>
        <taxon>Clostridia</taxon>
        <taxon>Eubacteriales</taxon>
        <taxon>Intestinimonas</taxon>
    </lineage>
</organism>
<dbReference type="AlphaFoldDB" id="A0A9D2P3M9"/>
<comment type="caution">
    <text evidence="1">The sequence shown here is derived from an EMBL/GenBank/DDBJ whole genome shotgun (WGS) entry which is preliminary data.</text>
</comment>
<dbReference type="EMBL" id="DWWJ01000206">
    <property type="protein sequence ID" value="HJC42054.1"/>
    <property type="molecule type" value="Genomic_DNA"/>
</dbReference>
<reference evidence="1" key="1">
    <citation type="journal article" date="2021" name="PeerJ">
        <title>Extensive microbial diversity within the chicken gut microbiome revealed by metagenomics and culture.</title>
        <authorList>
            <person name="Gilroy R."/>
            <person name="Ravi A."/>
            <person name="Getino M."/>
            <person name="Pursley I."/>
            <person name="Horton D.L."/>
            <person name="Alikhan N.F."/>
            <person name="Baker D."/>
            <person name="Gharbi K."/>
            <person name="Hall N."/>
            <person name="Watson M."/>
            <person name="Adriaenssens E.M."/>
            <person name="Foster-Nyarko E."/>
            <person name="Jarju S."/>
            <person name="Secka A."/>
            <person name="Antonio M."/>
            <person name="Oren A."/>
            <person name="Chaudhuri R.R."/>
            <person name="La Ragione R."/>
            <person name="Hildebrand F."/>
            <person name="Pallen M.J."/>
        </authorList>
    </citation>
    <scope>NUCLEOTIDE SEQUENCE</scope>
    <source>
        <strain evidence="1">CHK186-1790</strain>
    </source>
</reference>
<sequence length="112" mass="11818">MALAAALGGLGEEDLERLRPLCESALGELSARLRPEVATEDCPALVLAAAWTALGDLWAGERAGGAASFSAGDLTIRMGERGEAGDLRRRALELLRPYARDEGFCFRGVEGS</sequence>
<reference evidence="1" key="2">
    <citation type="submission" date="2021-04" db="EMBL/GenBank/DDBJ databases">
        <authorList>
            <person name="Gilroy R."/>
        </authorList>
    </citation>
    <scope>NUCLEOTIDE SEQUENCE</scope>
    <source>
        <strain evidence="1">CHK186-1790</strain>
    </source>
</reference>